<evidence type="ECO:0000256" key="7">
    <source>
        <dbReference type="ARBA" id="ARBA00022692"/>
    </source>
</evidence>
<name>M2U539_9SPHN</name>
<keyword evidence="7" id="KW-0812">Transmembrane</keyword>
<dbReference type="OrthoDB" id="7477467at2"/>
<sequence length="237" mass="24007">MTSIRVPMGRVVLFALLTLLMLLASFPLHVALELLGFGGRGLSARSVSGAVLNGEMADARFGDVALGSPHTRLTLWRLLIGEAQLVLSGTDTAALTGRLIGFRSGFALDDVNAALPVAAMGVPFAGTLTLNGFEARFEDGRCTAASGQASTDVLSLAAGQYGLPAVALTGTPRCEGDVLVLPLSGSGAGAQAALDIRLSAAGTASGSLSLSGLDASLGDALVVSGFRNEGGNYRLNF</sequence>
<gene>
    <name evidence="11" type="ORF">C725_1706</name>
</gene>
<evidence type="ECO:0000256" key="6">
    <source>
        <dbReference type="ARBA" id="ARBA00022519"/>
    </source>
</evidence>
<dbReference type="EMBL" id="AMRV01000004">
    <property type="protein sequence ID" value="EMD83108.1"/>
    <property type="molecule type" value="Genomic_DNA"/>
</dbReference>
<protein>
    <recommendedName>
        <fullName evidence="3">Type II secretion system protein N</fullName>
    </recommendedName>
    <alternativeName>
        <fullName evidence="10">General secretion pathway protein N</fullName>
    </alternativeName>
</protein>
<keyword evidence="12" id="KW-1185">Reference proteome</keyword>
<keyword evidence="5" id="KW-1003">Cell membrane</keyword>
<dbReference type="PATRIC" id="fig|1234595.3.peg.1709"/>
<evidence type="ECO:0000256" key="1">
    <source>
        <dbReference type="ARBA" id="ARBA00004533"/>
    </source>
</evidence>
<evidence type="ECO:0000256" key="10">
    <source>
        <dbReference type="ARBA" id="ARBA00030772"/>
    </source>
</evidence>
<keyword evidence="8" id="KW-0653">Protein transport</keyword>
<reference evidence="11 12" key="1">
    <citation type="journal article" date="2013" name="Genome Announc.">
        <title>Draft Genome Sequence of Strain JLT2015T, Belonging to the Family Sphingomonadaceae of the Alphaproteobacteria.</title>
        <authorList>
            <person name="Tang K."/>
            <person name="Liu K."/>
            <person name="Li S."/>
            <person name="Jiao N."/>
        </authorList>
    </citation>
    <scope>NUCLEOTIDE SEQUENCE [LARGE SCALE GENOMIC DNA]</scope>
    <source>
        <strain evidence="11 12">JLT2015</strain>
    </source>
</reference>
<keyword evidence="4" id="KW-0813">Transport</keyword>
<evidence type="ECO:0000313" key="12">
    <source>
        <dbReference type="Proteomes" id="UP000011717"/>
    </source>
</evidence>
<keyword evidence="9" id="KW-0472">Membrane</keyword>
<proteinExistence type="inferred from homology"/>
<dbReference type="InterPro" id="IPR022792">
    <property type="entry name" value="T2SS_protein-GspN"/>
</dbReference>
<evidence type="ECO:0000256" key="9">
    <source>
        <dbReference type="ARBA" id="ARBA00023136"/>
    </source>
</evidence>
<accession>M2U539</accession>
<dbReference type="AlphaFoldDB" id="M2U539"/>
<evidence type="ECO:0000256" key="2">
    <source>
        <dbReference type="ARBA" id="ARBA00007208"/>
    </source>
</evidence>
<dbReference type="GO" id="GO:0005886">
    <property type="term" value="C:plasma membrane"/>
    <property type="evidence" value="ECO:0007669"/>
    <property type="project" value="UniProtKB-SubCell"/>
</dbReference>
<evidence type="ECO:0000256" key="5">
    <source>
        <dbReference type="ARBA" id="ARBA00022475"/>
    </source>
</evidence>
<evidence type="ECO:0000256" key="3">
    <source>
        <dbReference type="ARBA" id="ARBA00021563"/>
    </source>
</evidence>
<dbReference type="Proteomes" id="UP000011717">
    <property type="component" value="Unassembled WGS sequence"/>
</dbReference>
<organism evidence="11 12">
    <name type="scientific">Pacificimonas flava</name>
    <dbReference type="NCBI Taxonomy" id="1234595"/>
    <lineage>
        <taxon>Bacteria</taxon>
        <taxon>Pseudomonadati</taxon>
        <taxon>Pseudomonadota</taxon>
        <taxon>Alphaproteobacteria</taxon>
        <taxon>Sphingomonadales</taxon>
        <taxon>Sphingosinicellaceae</taxon>
        <taxon>Pacificimonas</taxon>
    </lineage>
</organism>
<dbReference type="GO" id="GO:0015628">
    <property type="term" value="P:protein secretion by the type II secretion system"/>
    <property type="evidence" value="ECO:0007669"/>
    <property type="project" value="InterPro"/>
</dbReference>
<dbReference type="RefSeq" id="WP_008601852.1">
    <property type="nucleotide sequence ID" value="NZ_AMRV01000004.1"/>
</dbReference>
<keyword evidence="6" id="KW-0997">Cell inner membrane</keyword>
<dbReference type="Pfam" id="PF01203">
    <property type="entry name" value="T2SSN"/>
    <property type="match status" value="1"/>
</dbReference>
<evidence type="ECO:0000313" key="11">
    <source>
        <dbReference type="EMBL" id="EMD83108.1"/>
    </source>
</evidence>
<comment type="caution">
    <text evidence="11">The sequence shown here is derived from an EMBL/GenBank/DDBJ whole genome shotgun (WGS) entry which is preliminary data.</text>
</comment>
<evidence type="ECO:0000256" key="4">
    <source>
        <dbReference type="ARBA" id="ARBA00022448"/>
    </source>
</evidence>
<comment type="subcellular location">
    <subcellularLocation>
        <location evidence="1">Cell inner membrane</location>
    </subcellularLocation>
</comment>
<evidence type="ECO:0000256" key="8">
    <source>
        <dbReference type="ARBA" id="ARBA00022927"/>
    </source>
</evidence>
<comment type="similarity">
    <text evidence="2">Belongs to the GSP N family.</text>
</comment>
<dbReference type="GO" id="GO:0015627">
    <property type="term" value="C:type II protein secretion system complex"/>
    <property type="evidence" value="ECO:0007669"/>
    <property type="project" value="InterPro"/>
</dbReference>